<gene>
    <name evidence="4" type="ORF">DSPE1174_LOCUS17688</name>
</gene>
<dbReference type="InterPro" id="IPR011992">
    <property type="entry name" value="EF-hand-dom_pair"/>
</dbReference>
<dbReference type="GO" id="GO:0005509">
    <property type="term" value="F:calcium ion binding"/>
    <property type="evidence" value="ECO:0007669"/>
    <property type="project" value="InterPro"/>
</dbReference>
<dbReference type="SUPFAM" id="SSF47473">
    <property type="entry name" value="EF-hand"/>
    <property type="match status" value="1"/>
</dbReference>
<name>A0A7S2CZF6_9STRA</name>
<dbReference type="Gene3D" id="1.10.238.10">
    <property type="entry name" value="EF-hand"/>
    <property type="match status" value="1"/>
</dbReference>
<dbReference type="InterPro" id="IPR002048">
    <property type="entry name" value="EF_hand_dom"/>
</dbReference>
<feature type="domain" description="EF-hand" evidence="3">
    <location>
        <begin position="50"/>
        <end position="85"/>
    </location>
</feature>
<evidence type="ECO:0000259" key="3">
    <source>
        <dbReference type="PROSITE" id="PS50222"/>
    </source>
</evidence>
<proteinExistence type="predicted"/>
<protein>
    <recommendedName>
        <fullName evidence="3">EF-hand domain-containing protein</fullName>
    </recommendedName>
</protein>
<organism evidence="4">
    <name type="scientific">Octactis speculum</name>
    <dbReference type="NCBI Taxonomy" id="3111310"/>
    <lineage>
        <taxon>Eukaryota</taxon>
        <taxon>Sar</taxon>
        <taxon>Stramenopiles</taxon>
        <taxon>Ochrophyta</taxon>
        <taxon>Dictyochophyceae</taxon>
        <taxon>Dictyochales</taxon>
        <taxon>Dictyochaceae</taxon>
        <taxon>Octactis</taxon>
    </lineage>
</organism>
<feature type="compositionally biased region" description="Basic and acidic residues" evidence="2">
    <location>
        <begin position="164"/>
        <end position="175"/>
    </location>
</feature>
<accession>A0A7S2CZF6</accession>
<sequence length="240" mass="27372">MGNGESQEQDFDVDHFESLEQIHHDDADHMENYTLDELKCYVKNLNLEGVTDDYVEEYFEKADEDKNGTLDEDELRAVVIMLQMAFGPQVAEDQENFDQWEGPASILGADDWDDWSVHDITQNFEEISEVGSMHSYDRRKQSPASMHNHQYGVENPGSAQNNEITKDPTRDEESKSTYSGITPYSKKEHNGTGAEPIGGARAKKSFDRTLFEDLKSNPANDYFVFCACNLSKIALCRYEK</sequence>
<dbReference type="PROSITE" id="PS50222">
    <property type="entry name" value="EF_HAND_2"/>
    <property type="match status" value="1"/>
</dbReference>
<dbReference type="PROSITE" id="PS00018">
    <property type="entry name" value="EF_HAND_1"/>
    <property type="match status" value="1"/>
</dbReference>
<feature type="region of interest" description="Disordered" evidence="2">
    <location>
        <begin position="142"/>
        <end position="199"/>
    </location>
</feature>
<dbReference type="EMBL" id="HBGS01034318">
    <property type="protein sequence ID" value="CAD9437742.1"/>
    <property type="molecule type" value="Transcribed_RNA"/>
</dbReference>
<reference evidence="4" key="1">
    <citation type="submission" date="2021-01" db="EMBL/GenBank/DDBJ databases">
        <authorList>
            <person name="Corre E."/>
            <person name="Pelletier E."/>
            <person name="Niang G."/>
            <person name="Scheremetjew M."/>
            <person name="Finn R."/>
            <person name="Kale V."/>
            <person name="Holt S."/>
            <person name="Cochrane G."/>
            <person name="Meng A."/>
            <person name="Brown T."/>
            <person name="Cohen L."/>
        </authorList>
    </citation>
    <scope>NUCLEOTIDE SEQUENCE</scope>
    <source>
        <strain evidence="4">CCMP1381</strain>
    </source>
</reference>
<evidence type="ECO:0000256" key="1">
    <source>
        <dbReference type="ARBA" id="ARBA00022837"/>
    </source>
</evidence>
<dbReference type="InterPro" id="IPR018247">
    <property type="entry name" value="EF_Hand_1_Ca_BS"/>
</dbReference>
<evidence type="ECO:0000256" key="2">
    <source>
        <dbReference type="SAM" id="MobiDB-lite"/>
    </source>
</evidence>
<dbReference type="AlphaFoldDB" id="A0A7S2CZF6"/>
<dbReference type="SMART" id="SM00054">
    <property type="entry name" value="EFh"/>
    <property type="match status" value="1"/>
</dbReference>
<keyword evidence="1" id="KW-0106">Calcium</keyword>
<evidence type="ECO:0000313" key="4">
    <source>
        <dbReference type="EMBL" id="CAD9437742.1"/>
    </source>
</evidence>